<reference evidence="4 5" key="2">
    <citation type="submission" date="2017-07" db="EMBL/GenBank/DDBJ databases">
        <title>Candidatus Dactylopiibacterium carminicum, a nitrogen-fixing symbiont of the cochineal insect Dactylopius coccus and Dactylopius opuntiae (Hemiptera: Coccoidea: Dactylopiidae).</title>
        <authorList>
            <person name="Vera A."/>
        </authorList>
    </citation>
    <scope>NUCLEOTIDE SEQUENCE [LARGE SCALE GENOMIC DNA]</scope>
    <source>
        <strain evidence="4 5">NFDCM</strain>
    </source>
</reference>
<dbReference type="InterPro" id="IPR002737">
    <property type="entry name" value="MEMO1_fam"/>
</dbReference>
<dbReference type="CDD" id="cd07361">
    <property type="entry name" value="MEMO_like"/>
    <property type="match status" value="1"/>
</dbReference>
<name>A0A272EZ77_9RHOO</name>
<protein>
    <recommendedName>
        <fullName evidence="2">MEMO1 family protein BGI27_00495</fullName>
    </recommendedName>
</protein>
<evidence type="ECO:0000256" key="2">
    <source>
        <dbReference type="HAMAP-Rule" id="MF_00055"/>
    </source>
</evidence>
<accession>A0A272EZ77</accession>
<proteinExistence type="inferred from homology"/>
<evidence type="ECO:0000313" key="3">
    <source>
        <dbReference type="EMBL" id="KAF7600904.1"/>
    </source>
</evidence>
<dbReference type="Pfam" id="PF01875">
    <property type="entry name" value="Memo"/>
    <property type="match status" value="1"/>
</dbReference>
<evidence type="ECO:0000313" key="4">
    <source>
        <dbReference type="EMBL" id="PAS95419.1"/>
    </source>
</evidence>
<sequence length="272" mass="28762">MAFHAVRPAMVAGHFYPVDPQALTAQIQGLLAHAVPSDALVPPKALIVPHAGYLYSGPIAASAYAQLQPWRDVIRRVVLLGPSHHEHFPGVAVAGTGAFATPLGEVPVDHDAVFAMAQRAGVLVDDRPHAREHALEVQLPFLQTVLGHFRVLPLLTGMVEPGALAGLLDAVWGGPETLIVVSSDLSHYQPYEQAREQDTASVASMLALAPTLQQTDACGVSGVNALLMAARNHGLQATLLDMRNSGDTAGERGSVVGYAAVNFTMQTRHAVH</sequence>
<comment type="similarity">
    <text evidence="1 2">Belongs to the MEMO1 family.</text>
</comment>
<dbReference type="RefSeq" id="WP_095522971.1">
    <property type="nucleotide sequence ID" value="NZ_MDUX01000001.1"/>
</dbReference>
<dbReference type="OrthoDB" id="9782820at2"/>
<dbReference type="PANTHER" id="PTHR11060">
    <property type="entry name" value="PROTEIN MEMO1"/>
    <property type="match status" value="1"/>
</dbReference>
<gene>
    <name evidence="4" type="primary">amrB</name>
    <name evidence="3" type="ORF">BGI27_00495</name>
    <name evidence="4" type="ORF">CGU29_00530</name>
</gene>
<keyword evidence="6" id="KW-1185">Reference proteome</keyword>
<dbReference type="EMBL" id="MDUX01000001">
    <property type="protein sequence ID" value="KAF7600904.1"/>
    <property type="molecule type" value="Genomic_DNA"/>
</dbReference>
<dbReference type="EMBL" id="NMRN01000001">
    <property type="protein sequence ID" value="PAS95419.1"/>
    <property type="molecule type" value="Genomic_DNA"/>
</dbReference>
<dbReference type="Proteomes" id="UP000216107">
    <property type="component" value="Unassembled WGS sequence"/>
</dbReference>
<dbReference type="AlphaFoldDB" id="A0A272EZ77"/>
<comment type="caution">
    <text evidence="4">The sequence shown here is derived from an EMBL/GenBank/DDBJ whole genome shotgun (WGS) entry which is preliminary data.</text>
</comment>
<evidence type="ECO:0000256" key="1">
    <source>
        <dbReference type="ARBA" id="ARBA00006315"/>
    </source>
</evidence>
<dbReference type="Proteomes" id="UP000623509">
    <property type="component" value="Unassembled WGS sequence"/>
</dbReference>
<evidence type="ECO:0000313" key="6">
    <source>
        <dbReference type="Proteomes" id="UP000623509"/>
    </source>
</evidence>
<dbReference type="Gene3D" id="3.40.830.10">
    <property type="entry name" value="LigB-like"/>
    <property type="match status" value="1"/>
</dbReference>
<evidence type="ECO:0000313" key="5">
    <source>
        <dbReference type="Proteomes" id="UP000216107"/>
    </source>
</evidence>
<dbReference type="HAMAP" id="MF_00055">
    <property type="entry name" value="MEMO1"/>
    <property type="match status" value="1"/>
</dbReference>
<dbReference type="PANTHER" id="PTHR11060:SF0">
    <property type="entry name" value="PROTEIN MEMO1"/>
    <property type="match status" value="1"/>
</dbReference>
<organism evidence="4 5">
    <name type="scientific">Candidatus Dactylopiibacterium carminicum</name>
    <dbReference type="NCBI Taxonomy" id="857335"/>
    <lineage>
        <taxon>Bacteria</taxon>
        <taxon>Pseudomonadati</taxon>
        <taxon>Pseudomonadota</taxon>
        <taxon>Betaproteobacteria</taxon>
        <taxon>Rhodocyclales</taxon>
        <taxon>Rhodocyclaceae</taxon>
        <taxon>Candidatus Dactylopiibacterium</taxon>
    </lineage>
</organism>
<reference evidence="3 6" key="1">
    <citation type="submission" date="2016-08" db="EMBL/GenBank/DDBJ databases">
        <title>Candidatus Dactylopiibacterium carminicum genome sequence.</title>
        <authorList>
            <person name="Ramirez-Puebla S.T."/>
            <person name="Ormeno-Orrillo E."/>
            <person name="Vera-Ponce De Leon A."/>
            <person name="Luis L."/>
            <person name="Sanchez-Flores A."/>
            <person name="Monica R."/>
            <person name="Martinez-Romero E."/>
        </authorList>
    </citation>
    <scope>NUCLEOTIDE SEQUENCE [LARGE SCALE GENOMIC DNA]</scope>
    <source>
        <strain evidence="3">END1</strain>
    </source>
</reference>
<dbReference type="NCBIfam" id="TIGR04336">
    <property type="entry name" value="AmmeMemoSam_B"/>
    <property type="match status" value="1"/>
</dbReference>